<dbReference type="EMBL" id="RJVU01053127">
    <property type="protein sequence ID" value="ROL40708.1"/>
    <property type="molecule type" value="Genomic_DNA"/>
</dbReference>
<dbReference type="PANTHER" id="PTHR10183">
    <property type="entry name" value="CALPAIN"/>
    <property type="match status" value="1"/>
</dbReference>
<dbReference type="InterPro" id="IPR022684">
    <property type="entry name" value="Calpain_cysteine_protease"/>
</dbReference>
<dbReference type="SUPFAM" id="SSF54001">
    <property type="entry name" value="Cysteine proteinases"/>
    <property type="match status" value="1"/>
</dbReference>
<evidence type="ECO:0000256" key="4">
    <source>
        <dbReference type="ARBA" id="ARBA00022801"/>
    </source>
</evidence>
<evidence type="ECO:0000256" key="2">
    <source>
        <dbReference type="ARBA" id="ARBA00022670"/>
    </source>
</evidence>
<dbReference type="PROSITE" id="PS50222">
    <property type="entry name" value="EF_HAND_2"/>
    <property type="match status" value="2"/>
</dbReference>
<organism evidence="12 13">
    <name type="scientific">Anabarilius grahami</name>
    <name type="common">Kanglang fish</name>
    <name type="synonym">Barilius grahami</name>
    <dbReference type="NCBI Taxonomy" id="495550"/>
    <lineage>
        <taxon>Eukaryota</taxon>
        <taxon>Metazoa</taxon>
        <taxon>Chordata</taxon>
        <taxon>Craniata</taxon>
        <taxon>Vertebrata</taxon>
        <taxon>Euteleostomi</taxon>
        <taxon>Actinopterygii</taxon>
        <taxon>Neopterygii</taxon>
        <taxon>Teleostei</taxon>
        <taxon>Ostariophysi</taxon>
        <taxon>Cypriniformes</taxon>
        <taxon>Xenocyprididae</taxon>
        <taxon>Xenocypridinae</taxon>
        <taxon>Xenocypridinae incertae sedis</taxon>
        <taxon>Anabarilius</taxon>
    </lineage>
</organism>
<dbReference type="OrthoDB" id="424753at2759"/>
<dbReference type="InterPro" id="IPR002048">
    <property type="entry name" value="EF_hand_dom"/>
</dbReference>
<evidence type="ECO:0000313" key="12">
    <source>
        <dbReference type="EMBL" id="ROL40708.1"/>
    </source>
</evidence>
<keyword evidence="3" id="KW-0479">Metal-binding</keyword>
<evidence type="ECO:0000259" key="11">
    <source>
        <dbReference type="PROSITE" id="PS50222"/>
    </source>
</evidence>
<name>A0A3N0Y4Q5_ANAGA</name>
<dbReference type="PANTHER" id="PTHR10183:SF409">
    <property type="entry name" value="CALPAIN-8"/>
    <property type="match status" value="1"/>
</dbReference>
<sequence length="1002" mass="112219">MSNIAKVLSRRQDRGEGVGTHENAIPYNKQDYQSLKQECLAKRTLFCDPTFPAESDSLGYNELGRYSFKTRGVQWKRPKELCSNPEFIVDGAKRTDICQGALGDCWLLAAIASLTLDNEILERVVPPGQSFTEDYAGIFHFQFWQYGEWVDVVIDDRLPTRDGKLLFVHSAEGSEFWSALLEKAYAKVNGSYEALTGGSTTEGFEDFTGGIAENYELSKAPPYLFKLMQKALTLGSLLGCSIDITSSYETEAVTSLKLVKGHAYSVTAAEEVHFRGNPVELVRIRNPWGQVEWTGAWSDNSKEWDSVKPEEKAKLDYSAEDGEFWMAYSDFIQQFSKLEICNLTPDTLSSDDMSRWNYNQFEGNWRVGSTAGGCRNNPATFCSNPQFVIKLEDADDDPYDGEDGCTFLVGLMQKDGRKDKRFGRDLNTIGFAIYKSFSEERNPLGENAMFLWGTQSLSEEYSPLGENAMFLWGMQSFLGECNPLGENAKFLRGAQSFGRERKVSWGSALLWKITQSYLGERNPLGENAKFPGGAQSFRRECKISLENAKFLWGAHYFGRECKVSLGNAKFLDGAQSFGRECKVSLGNAKFLGGIQSFGRERKVSQGSTILWERTQSFLGERNPSGENAKVLWETQSFSGECTPLGENAKFIWGAQSFGRERNVSLGNAKFLGGVQSFGRERNVSLGNAEFLGGAQSFGRERNVSLGNAKFIGGVQSFGRERNVSLGNAKFLGGVQSFGRERNVSLGNAKFLGGALSFGRECNLKGRNNIQLGPDVLLRQRSVAGSNTFINLREISERFKLLPGEYIIIPSTFEPHRKGSFILRVFTEKEAAASLMDAEISADIKKQYISESDVDPHFKHLFNKVAGNDSEVSVTELQQILDSVISKRTDLKTDGFSIETCRQIISLLDEIFKSRDTDNSGTMSSHEMRDAVKEAGFQLNNEVLQVIISRYANQQYAIDFDCFVSCLIRLEMLFKMFKTFDKKNTGKIELDILQVMHKCDHER</sequence>
<dbReference type="InterPro" id="IPR011992">
    <property type="entry name" value="EF-hand-dom_pair"/>
</dbReference>
<dbReference type="InterPro" id="IPR018247">
    <property type="entry name" value="EF_Hand_1_Ca_BS"/>
</dbReference>
<feature type="region of interest" description="Disordered" evidence="9">
    <location>
        <begin position="1"/>
        <end position="23"/>
    </location>
</feature>
<dbReference type="InterPro" id="IPR022682">
    <property type="entry name" value="Calpain_domain_III"/>
</dbReference>
<keyword evidence="13" id="KW-1185">Reference proteome</keyword>
<feature type="active site" evidence="7 8">
    <location>
        <position position="286"/>
    </location>
</feature>
<dbReference type="PROSITE" id="PS00139">
    <property type="entry name" value="THIOL_PROTEASE_CYS"/>
    <property type="match status" value="1"/>
</dbReference>
<dbReference type="InterPro" id="IPR038765">
    <property type="entry name" value="Papain-like_cys_pep_sf"/>
</dbReference>
<dbReference type="GO" id="GO:0005509">
    <property type="term" value="F:calcium ion binding"/>
    <property type="evidence" value="ECO:0007669"/>
    <property type="project" value="InterPro"/>
</dbReference>
<evidence type="ECO:0000256" key="6">
    <source>
        <dbReference type="ARBA" id="ARBA00022837"/>
    </source>
</evidence>
<evidence type="ECO:0000256" key="7">
    <source>
        <dbReference type="PIRSR" id="PIRSR622684-1"/>
    </source>
</evidence>
<dbReference type="Gene3D" id="3.90.70.10">
    <property type="entry name" value="Cysteine proteinases"/>
    <property type="match status" value="1"/>
</dbReference>
<evidence type="ECO:0000256" key="9">
    <source>
        <dbReference type="SAM" id="MobiDB-lite"/>
    </source>
</evidence>
<keyword evidence="4 8" id="KW-0378">Hydrolase</keyword>
<dbReference type="GO" id="GO:0005737">
    <property type="term" value="C:cytoplasm"/>
    <property type="evidence" value="ECO:0007669"/>
    <property type="project" value="TreeGrafter"/>
</dbReference>
<dbReference type="PROSITE" id="PS50203">
    <property type="entry name" value="CALPAIN_CAT"/>
    <property type="match status" value="1"/>
</dbReference>
<feature type="active site" evidence="7 8">
    <location>
        <position position="262"/>
    </location>
</feature>
<gene>
    <name evidence="12" type="ORF">DPX16_9702</name>
</gene>
<dbReference type="InterPro" id="IPR001300">
    <property type="entry name" value="Peptidase_C2_calpain_cat"/>
</dbReference>
<feature type="domain" description="EF-hand" evidence="11">
    <location>
        <begin position="967"/>
        <end position="1002"/>
    </location>
</feature>
<dbReference type="InterPro" id="IPR022683">
    <property type="entry name" value="Calpain_III"/>
</dbReference>
<dbReference type="PROSITE" id="PS00018">
    <property type="entry name" value="EF_HAND_1"/>
    <property type="match status" value="1"/>
</dbReference>
<reference evidence="12 13" key="1">
    <citation type="submission" date="2018-10" db="EMBL/GenBank/DDBJ databases">
        <title>Genome assembly for a Yunnan-Guizhou Plateau 3E fish, Anabarilius grahami (Regan), and its evolutionary and genetic applications.</title>
        <authorList>
            <person name="Jiang W."/>
        </authorList>
    </citation>
    <scope>NUCLEOTIDE SEQUENCE [LARGE SCALE GENOMIC DNA]</scope>
    <source>
        <strain evidence="12">AG-KIZ</strain>
        <tissue evidence="12">Muscle</tissue>
    </source>
</reference>
<dbReference type="PRINTS" id="PR00704">
    <property type="entry name" value="CALPAIN"/>
</dbReference>
<feature type="domain" description="Calpain catalytic" evidence="10">
    <location>
        <begin position="45"/>
        <end position="344"/>
    </location>
</feature>
<evidence type="ECO:0000256" key="8">
    <source>
        <dbReference type="PROSITE-ProRule" id="PRU00239"/>
    </source>
</evidence>
<comment type="similarity">
    <text evidence="1">Belongs to the peptidase C2 family.</text>
</comment>
<feature type="domain" description="EF-hand" evidence="11">
    <location>
        <begin position="902"/>
        <end position="937"/>
    </location>
</feature>
<keyword evidence="6" id="KW-0106">Calcium</keyword>
<comment type="caution">
    <text evidence="12">The sequence shown here is derived from an EMBL/GenBank/DDBJ whole genome shotgun (WGS) entry which is preliminary data.</text>
</comment>
<dbReference type="Gene3D" id="2.60.120.380">
    <property type="match status" value="2"/>
</dbReference>
<dbReference type="SMART" id="SM00720">
    <property type="entry name" value="calpain_III"/>
    <property type="match status" value="1"/>
</dbReference>
<dbReference type="Proteomes" id="UP000281406">
    <property type="component" value="Unassembled WGS sequence"/>
</dbReference>
<dbReference type="Pfam" id="PF01067">
    <property type="entry name" value="Calpain_III"/>
    <property type="match status" value="2"/>
</dbReference>
<dbReference type="GO" id="GO:0006508">
    <property type="term" value="P:proteolysis"/>
    <property type="evidence" value="ECO:0007669"/>
    <property type="project" value="UniProtKB-KW"/>
</dbReference>
<dbReference type="CDD" id="cd00044">
    <property type="entry name" value="CysPc"/>
    <property type="match status" value="1"/>
</dbReference>
<proteinExistence type="inferred from homology"/>
<dbReference type="SMART" id="SM00230">
    <property type="entry name" value="CysPc"/>
    <property type="match status" value="1"/>
</dbReference>
<evidence type="ECO:0000313" key="13">
    <source>
        <dbReference type="Proteomes" id="UP000281406"/>
    </source>
</evidence>
<protein>
    <submittedName>
        <fullName evidence="12">Calpain-2 catalytic subunit</fullName>
    </submittedName>
</protein>
<keyword evidence="5 8" id="KW-0788">Thiol protease</keyword>
<dbReference type="SUPFAM" id="SSF47473">
    <property type="entry name" value="EF-hand"/>
    <property type="match status" value="1"/>
</dbReference>
<feature type="active site" evidence="7 8">
    <location>
        <position position="105"/>
    </location>
</feature>
<dbReference type="Pfam" id="PF00648">
    <property type="entry name" value="Peptidase_C2"/>
    <property type="match status" value="1"/>
</dbReference>
<accession>A0A3N0Y4Q5</accession>
<evidence type="ECO:0000259" key="10">
    <source>
        <dbReference type="PROSITE" id="PS50203"/>
    </source>
</evidence>
<dbReference type="SUPFAM" id="SSF49758">
    <property type="entry name" value="Calpain large subunit, middle domain (domain III)"/>
    <property type="match status" value="1"/>
</dbReference>
<evidence type="ECO:0000256" key="1">
    <source>
        <dbReference type="ARBA" id="ARBA00007623"/>
    </source>
</evidence>
<dbReference type="SMART" id="SM00054">
    <property type="entry name" value="EFh"/>
    <property type="match status" value="2"/>
</dbReference>
<evidence type="ECO:0000256" key="5">
    <source>
        <dbReference type="ARBA" id="ARBA00022807"/>
    </source>
</evidence>
<dbReference type="FunFam" id="3.90.70.10:FF:000001">
    <property type="entry name" value="Calpain-1 catalytic subunit"/>
    <property type="match status" value="1"/>
</dbReference>
<dbReference type="InterPro" id="IPR036213">
    <property type="entry name" value="Calpain_III_sf"/>
</dbReference>
<dbReference type="AlphaFoldDB" id="A0A3N0Y4Q5"/>
<evidence type="ECO:0000256" key="3">
    <source>
        <dbReference type="ARBA" id="ARBA00022723"/>
    </source>
</evidence>
<dbReference type="InterPro" id="IPR000169">
    <property type="entry name" value="Pept_cys_AS"/>
</dbReference>
<dbReference type="GO" id="GO:0004198">
    <property type="term" value="F:calcium-dependent cysteine-type endopeptidase activity"/>
    <property type="evidence" value="ECO:0007669"/>
    <property type="project" value="InterPro"/>
</dbReference>
<dbReference type="Gene3D" id="1.10.238.10">
    <property type="entry name" value="EF-hand"/>
    <property type="match status" value="1"/>
</dbReference>
<keyword evidence="2 8" id="KW-0645">Protease</keyword>